<evidence type="ECO:0000256" key="5">
    <source>
        <dbReference type="ARBA" id="ARBA00023141"/>
    </source>
</evidence>
<comment type="pathway">
    <text evidence="1 10">Amino-acid biosynthesis; L-phenylalanine biosynthesis; phenylpyruvate from prephenate: step 1/1.</text>
</comment>
<feature type="domain" description="Prephenate dehydratase" evidence="11">
    <location>
        <begin position="3"/>
        <end position="182"/>
    </location>
</feature>
<dbReference type="PROSITE" id="PS51671">
    <property type="entry name" value="ACT"/>
    <property type="match status" value="1"/>
</dbReference>
<dbReference type="RefSeq" id="WP_066787003.1">
    <property type="nucleotide sequence ID" value="NZ_LWQS01000050.1"/>
</dbReference>
<protein>
    <recommendedName>
        <fullName evidence="3 10">Prephenate dehydratase</fullName>
        <shortName evidence="10">PDT</shortName>
        <ecNumber evidence="2 10">4.2.1.51</ecNumber>
    </recommendedName>
</protein>
<dbReference type="PIRSF" id="PIRSF001500">
    <property type="entry name" value="Chor_mut_pdt_Ppr"/>
    <property type="match status" value="1"/>
</dbReference>
<keyword evidence="6 10" id="KW-0584">Phenylalanine biosynthesis</keyword>
<evidence type="ECO:0000256" key="10">
    <source>
        <dbReference type="RuleBase" id="RU361254"/>
    </source>
</evidence>
<keyword evidence="4 10" id="KW-0028">Amino-acid biosynthesis</keyword>
<dbReference type="PANTHER" id="PTHR21022:SF19">
    <property type="entry name" value="PREPHENATE DEHYDRATASE-RELATED"/>
    <property type="match status" value="1"/>
</dbReference>
<dbReference type="Gene3D" id="3.30.70.260">
    <property type="match status" value="1"/>
</dbReference>
<accession>A0A178MBI8</accession>
<evidence type="ECO:0000256" key="4">
    <source>
        <dbReference type="ARBA" id="ARBA00022605"/>
    </source>
</evidence>
<dbReference type="AlphaFoldDB" id="A0A178MBI8"/>
<dbReference type="GO" id="GO:0004664">
    <property type="term" value="F:prephenate dehydratase activity"/>
    <property type="evidence" value="ECO:0007669"/>
    <property type="project" value="UniProtKB-UniRule"/>
</dbReference>
<evidence type="ECO:0000256" key="9">
    <source>
        <dbReference type="PIRSR" id="PIRSR001500-2"/>
    </source>
</evidence>
<dbReference type="EMBL" id="LWQS01000050">
    <property type="protein sequence ID" value="OAN45896.1"/>
    <property type="molecule type" value="Genomic_DNA"/>
</dbReference>
<dbReference type="Pfam" id="PF01842">
    <property type="entry name" value="ACT"/>
    <property type="match status" value="1"/>
</dbReference>
<gene>
    <name evidence="10" type="primary">pheA</name>
    <name evidence="13" type="ORF">A6A03_13655</name>
</gene>
<keyword evidence="14" id="KW-1185">Reference proteome</keyword>
<dbReference type="SUPFAM" id="SSF53850">
    <property type="entry name" value="Periplasmic binding protein-like II"/>
    <property type="match status" value="1"/>
</dbReference>
<dbReference type="GO" id="GO:0009094">
    <property type="term" value="P:L-phenylalanine biosynthetic process"/>
    <property type="evidence" value="ECO:0007669"/>
    <property type="project" value="UniProtKB-UniPathway"/>
</dbReference>
<evidence type="ECO:0000256" key="7">
    <source>
        <dbReference type="ARBA" id="ARBA00023239"/>
    </source>
</evidence>
<evidence type="ECO:0000259" key="11">
    <source>
        <dbReference type="PROSITE" id="PS51171"/>
    </source>
</evidence>
<comment type="catalytic activity">
    <reaction evidence="8 10">
        <text>prephenate + H(+) = 3-phenylpyruvate + CO2 + H2O</text>
        <dbReference type="Rhea" id="RHEA:21648"/>
        <dbReference type="ChEBI" id="CHEBI:15377"/>
        <dbReference type="ChEBI" id="CHEBI:15378"/>
        <dbReference type="ChEBI" id="CHEBI:16526"/>
        <dbReference type="ChEBI" id="CHEBI:18005"/>
        <dbReference type="ChEBI" id="CHEBI:29934"/>
        <dbReference type="EC" id="4.2.1.51"/>
    </reaction>
</comment>
<dbReference type="PROSITE" id="PS00858">
    <property type="entry name" value="PREPHENATE_DEHYDR_2"/>
    <property type="match status" value="1"/>
</dbReference>
<dbReference type="Gene3D" id="3.40.190.10">
    <property type="entry name" value="Periplasmic binding protein-like II"/>
    <property type="match status" value="2"/>
</dbReference>
<proteinExistence type="predicted"/>
<organism evidence="13 14">
    <name type="scientific">Chloroflexus islandicus</name>
    <dbReference type="NCBI Taxonomy" id="1707952"/>
    <lineage>
        <taxon>Bacteria</taxon>
        <taxon>Bacillati</taxon>
        <taxon>Chloroflexota</taxon>
        <taxon>Chloroflexia</taxon>
        <taxon>Chloroflexales</taxon>
        <taxon>Chloroflexineae</taxon>
        <taxon>Chloroflexaceae</taxon>
        <taxon>Chloroflexus</taxon>
    </lineage>
</organism>
<dbReference type="InterPro" id="IPR002912">
    <property type="entry name" value="ACT_dom"/>
</dbReference>
<evidence type="ECO:0000256" key="8">
    <source>
        <dbReference type="ARBA" id="ARBA00047848"/>
    </source>
</evidence>
<dbReference type="GO" id="GO:0005737">
    <property type="term" value="C:cytoplasm"/>
    <property type="evidence" value="ECO:0007669"/>
    <property type="project" value="TreeGrafter"/>
</dbReference>
<feature type="site" description="Essential for prephenate dehydratase activity" evidence="9">
    <location>
        <position position="175"/>
    </location>
</feature>
<keyword evidence="5 10" id="KW-0057">Aromatic amino acid biosynthesis</keyword>
<name>A0A178MBI8_9CHLR</name>
<sequence length="291" mass="31422">MDTIAYLGPPGTFSEEAALAYAAGRDARLLPLASIPAVVTAIETEAATAGVLPIENLLEGSVSYTLDLLIHETNLQIAGEIVVPIRQYLLARPGLQLSDIKVLYAHPQSLAQCRRFVERCLPGVATVASLSNSAAPAEALADERPAAAIGTLRAAELVGASILAREIADSPHNVTRFIVLAREDSPPTGDDKTSFCFGFTREDRPGSLVGALQELAAENINMTKLESRPTRAILGQYIFLVDINGHHRDPHVARALERIRQHTGMLKIFGSYPRWQGANGNHHPSRQGEER</sequence>
<dbReference type="PROSITE" id="PS51171">
    <property type="entry name" value="PREPHENATE_DEHYDR_3"/>
    <property type="match status" value="1"/>
</dbReference>
<keyword evidence="7 10" id="KW-0456">Lyase</keyword>
<dbReference type="InterPro" id="IPR008242">
    <property type="entry name" value="Chor_mutase/pphenate_deHydtase"/>
</dbReference>
<dbReference type="NCBIfam" id="NF008865">
    <property type="entry name" value="PRK11898.1"/>
    <property type="match status" value="1"/>
</dbReference>
<dbReference type="Pfam" id="PF00800">
    <property type="entry name" value="PDT"/>
    <property type="match status" value="1"/>
</dbReference>
<evidence type="ECO:0000256" key="3">
    <source>
        <dbReference type="ARBA" id="ARBA00021872"/>
    </source>
</evidence>
<evidence type="ECO:0000259" key="12">
    <source>
        <dbReference type="PROSITE" id="PS51671"/>
    </source>
</evidence>
<evidence type="ECO:0000313" key="14">
    <source>
        <dbReference type="Proteomes" id="UP000078287"/>
    </source>
</evidence>
<evidence type="ECO:0000256" key="6">
    <source>
        <dbReference type="ARBA" id="ARBA00023222"/>
    </source>
</evidence>
<dbReference type="CDD" id="cd04905">
    <property type="entry name" value="ACT_CM-PDT"/>
    <property type="match status" value="1"/>
</dbReference>
<dbReference type="SUPFAM" id="SSF55021">
    <property type="entry name" value="ACT-like"/>
    <property type="match status" value="1"/>
</dbReference>
<dbReference type="InterPro" id="IPR018528">
    <property type="entry name" value="Preph_deHydtase_CS"/>
</dbReference>
<comment type="caution">
    <text evidence="13">The sequence shown here is derived from an EMBL/GenBank/DDBJ whole genome shotgun (WGS) entry which is preliminary data.</text>
</comment>
<evidence type="ECO:0000256" key="1">
    <source>
        <dbReference type="ARBA" id="ARBA00004741"/>
    </source>
</evidence>
<dbReference type="CDD" id="cd13633">
    <property type="entry name" value="PBP2_Sa-PDT_like"/>
    <property type="match status" value="1"/>
</dbReference>
<feature type="domain" description="ACT" evidence="12">
    <location>
        <begin position="196"/>
        <end position="273"/>
    </location>
</feature>
<dbReference type="OrthoDB" id="9802281at2"/>
<evidence type="ECO:0000313" key="13">
    <source>
        <dbReference type="EMBL" id="OAN45896.1"/>
    </source>
</evidence>
<dbReference type="InterPro" id="IPR001086">
    <property type="entry name" value="Preph_deHydtase"/>
</dbReference>
<dbReference type="PANTHER" id="PTHR21022">
    <property type="entry name" value="PREPHENATE DEHYDRATASE P PROTEIN"/>
    <property type="match status" value="1"/>
</dbReference>
<dbReference type="EC" id="4.2.1.51" evidence="2 10"/>
<dbReference type="InterPro" id="IPR045865">
    <property type="entry name" value="ACT-like_dom_sf"/>
</dbReference>
<dbReference type="STRING" id="1707952.A6A03_13655"/>
<dbReference type="Proteomes" id="UP000078287">
    <property type="component" value="Unassembled WGS sequence"/>
</dbReference>
<reference evidence="13 14" key="1">
    <citation type="submission" date="2016-04" db="EMBL/GenBank/DDBJ databases">
        <title>Chloroflexus islandicus sp. nov., a thermophilic filamentous anoxygenic phototrophic bacterium from geyser Strokkur (Iceland).</title>
        <authorList>
            <person name="Gaisin V.A."/>
            <person name="Kalashnikov A.M."/>
            <person name="Sukhacheva M.V."/>
            <person name="Grouzdev D.S."/>
            <person name="Ivanov T.M."/>
            <person name="Kuznetsov B."/>
            <person name="Gorlenko V.M."/>
        </authorList>
    </citation>
    <scope>NUCLEOTIDE SEQUENCE [LARGE SCALE GENOMIC DNA]</scope>
    <source>
        <strain evidence="14">isl-2</strain>
    </source>
</reference>
<dbReference type="UniPathway" id="UPA00121">
    <property type="reaction ID" value="UER00345"/>
</dbReference>
<evidence type="ECO:0000256" key="2">
    <source>
        <dbReference type="ARBA" id="ARBA00013147"/>
    </source>
</evidence>